<gene>
    <name evidence="2" type="ORF">An12g00150</name>
</gene>
<dbReference type="GeneID" id="84592442"/>
<dbReference type="VEuPathDB" id="FungiDB:An12g00150"/>
<proteinExistence type="predicted"/>
<sequence length="109" mass="11210">MPTTTATIIQYPDPWTPNHIPNTAGKCSSQVVTRFCARYRSYSGSDSFLCVFSFESTDVDSPSSRATSTTPAIPCAPTAAAAAAPSTTTSTTTSSSTAPSPATAPTPLN</sequence>
<evidence type="ECO:0000313" key="2">
    <source>
        <dbReference type="RefSeq" id="XP_059601733.1"/>
    </source>
</evidence>
<reference evidence="2" key="1">
    <citation type="submission" date="2025-02" db="EMBL/GenBank/DDBJ databases">
        <authorList>
            <consortium name="NCBI Genome Project"/>
        </authorList>
    </citation>
    <scope>NUCLEOTIDE SEQUENCE</scope>
</reference>
<organism evidence="2">
    <name type="scientific">Aspergillus niger</name>
    <dbReference type="NCBI Taxonomy" id="5061"/>
    <lineage>
        <taxon>Eukaryota</taxon>
        <taxon>Fungi</taxon>
        <taxon>Dikarya</taxon>
        <taxon>Ascomycota</taxon>
        <taxon>Pezizomycotina</taxon>
        <taxon>Eurotiomycetes</taxon>
        <taxon>Eurotiomycetidae</taxon>
        <taxon>Eurotiales</taxon>
        <taxon>Aspergillaceae</taxon>
        <taxon>Aspergillus</taxon>
        <taxon>Aspergillus subgen. Circumdati</taxon>
    </lineage>
</organism>
<reference evidence="2" key="2">
    <citation type="submission" date="2025-08" db="UniProtKB">
        <authorList>
            <consortium name="RefSeq"/>
        </authorList>
    </citation>
    <scope>IDENTIFICATION</scope>
</reference>
<name>A0AAJ8BQB6_ASPNG</name>
<protein>
    <submittedName>
        <fullName evidence="2">Uncharacterized protein</fullName>
    </submittedName>
</protein>
<dbReference type="KEGG" id="ang:An12g00150"/>
<accession>A0AAJ8BQB6</accession>
<evidence type="ECO:0000256" key="1">
    <source>
        <dbReference type="SAM" id="MobiDB-lite"/>
    </source>
</evidence>
<dbReference type="RefSeq" id="XP_059601733.1">
    <property type="nucleotide sequence ID" value="XM_059750613.1"/>
</dbReference>
<feature type="compositionally biased region" description="Low complexity" evidence="1">
    <location>
        <begin position="61"/>
        <end position="101"/>
    </location>
</feature>
<feature type="region of interest" description="Disordered" evidence="1">
    <location>
        <begin position="57"/>
        <end position="109"/>
    </location>
</feature>
<dbReference type="AlphaFoldDB" id="A0AAJ8BQB6"/>